<gene>
    <name evidence="2" type="ORF">CCAP1982_LOCUS948</name>
</gene>
<comment type="caution">
    <text evidence="2">The sequence shown here is derived from an EMBL/GenBank/DDBJ whole genome shotgun (WGS) entry which is preliminary data.</text>
</comment>
<keyword evidence="3" id="KW-1185">Reference proteome</keyword>
<name>A0A811U1Y3_CERCA</name>
<protein>
    <submittedName>
        <fullName evidence="2">(Mediterranean fruit fly) hypothetical protein</fullName>
    </submittedName>
</protein>
<dbReference type="EMBL" id="CAJHJT010000001">
    <property type="protein sequence ID" value="CAD6992067.1"/>
    <property type="molecule type" value="Genomic_DNA"/>
</dbReference>
<evidence type="ECO:0000256" key="1">
    <source>
        <dbReference type="SAM" id="MobiDB-lite"/>
    </source>
</evidence>
<accession>A0A811U1Y3</accession>
<dbReference type="OrthoDB" id="668540at2759"/>
<dbReference type="AlphaFoldDB" id="A0A811U1Y3"/>
<organism evidence="2 3">
    <name type="scientific">Ceratitis capitata</name>
    <name type="common">Mediterranean fruit fly</name>
    <name type="synonym">Tephritis capitata</name>
    <dbReference type="NCBI Taxonomy" id="7213"/>
    <lineage>
        <taxon>Eukaryota</taxon>
        <taxon>Metazoa</taxon>
        <taxon>Ecdysozoa</taxon>
        <taxon>Arthropoda</taxon>
        <taxon>Hexapoda</taxon>
        <taxon>Insecta</taxon>
        <taxon>Pterygota</taxon>
        <taxon>Neoptera</taxon>
        <taxon>Endopterygota</taxon>
        <taxon>Diptera</taxon>
        <taxon>Brachycera</taxon>
        <taxon>Muscomorpha</taxon>
        <taxon>Tephritoidea</taxon>
        <taxon>Tephritidae</taxon>
        <taxon>Ceratitis</taxon>
        <taxon>Ceratitis</taxon>
    </lineage>
</organism>
<evidence type="ECO:0000313" key="2">
    <source>
        <dbReference type="EMBL" id="CAD6992067.1"/>
    </source>
</evidence>
<feature type="region of interest" description="Disordered" evidence="1">
    <location>
        <begin position="1"/>
        <end position="40"/>
    </location>
</feature>
<sequence>MKLLGGNDDRNGRGDQTIPRVQEEATGGGGGGFIFQPPGTSMHDMAAVEYAAQFAQKRWACGDEQPIDGA</sequence>
<reference evidence="2" key="1">
    <citation type="submission" date="2020-11" db="EMBL/GenBank/DDBJ databases">
        <authorList>
            <person name="Whitehead M."/>
        </authorList>
    </citation>
    <scope>NUCLEOTIDE SEQUENCE</scope>
    <source>
        <strain evidence="2">EGII</strain>
    </source>
</reference>
<evidence type="ECO:0000313" key="3">
    <source>
        <dbReference type="Proteomes" id="UP000606786"/>
    </source>
</evidence>
<dbReference type="Proteomes" id="UP000606786">
    <property type="component" value="Unassembled WGS sequence"/>
</dbReference>
<proteinExistence type="predicted"/>